<dbReference type="AlphaFoldDB" id="A0A1S1NZB9"/>
<dbReference type="InterPro" id="IPR021508">
    <property type="entry name" value="Gp17-like"/>
</dbReference>
<dbReference type="Pfam" id="PF11367">
    <property type="entry name" value="Tail_completion_gp17"/>
    <property type="match status" value="1"/>
</dbReference>
<protein>
    <submittedName>
        <fullName evidence="1">DUF3168 domain-containing protein</fullName>
    </submittedName>
</protein>
<dbReference type="KEGG" id="kuy:FY550_06900"/>
<organism evidence="1 2">
    <name type="scientific">Kushneria phosphatilytica</name>
    <dbReference type="NCBI Taxonomy" id="657387"/>
    <lineage>
        <taxon>Bacteria</taxon>
        <taxon>Pseudomonadati</taxon>
        <taxon>Pseudomonadota</taxon>
        <taxon>Gammaproteobacteria</taxon>
        <taxon>Oceanospirillales</taxon>
        <taxon>Halomonadaceae</taxon>
        <taxon>Kushneria</taxon>
    </lineage>
</organism>
<accession>A0A1S1NZB9</accession>
<evidence type="ECO:0000313" key="1">
    <source>
        <dbReference type="EMBL" id="QEL10882.1"/>
    </source>
</evidence>
<sequence>MIPPIFRTVAGNAAATALIGTGPVRMFPFGQAPQGVELPYAVWQVVDGEPENYLADRSDMDGMTLQVDVYGSSGSSADDAAEAIRYAVELRANIARWGGQTRDDETGRYRVSFDIDWLTPR</sequence>
<dbReference type="Proteomes" id="UP000322553">
    <property type="component" value="Chromosome"/>
</dbReference>
<gene>
    <name evidence="1" type="ORF">FY550_06900</name>
</gene>
<proteinExistence type="predicted"/>
<reference evidence="1 2" key="1">
    <citation type="submission" date="2019-08" db="EMBL/GenBank/DDBJ databases">
        <title>Complete genome sequence of Kushneria sp. YCWA18, a halophilic phosphate-solubilizing bacterium isolated from Daqiao saltern in China.</title>
        <authorList>
            <person name="Du G.-X."/>
            <person name="Qu L.-Y."/>
        </authorList>
    </citation>
    <scope>NUCLEOTIDE SEQUENCE [LARGE SCALE GENOMIC DNA]</scope>
    <source>
        <strain evidence="1 2">YCWA18</strain>
    </source>
</reference>
<dbReference type="STRING" id="657387.BH688_03135"/>
<keyword evidence="2" id="KW-1185">Reference proteome</keyword>
<dbReference type="OrthoDB" id="5739856at2"/>
<dbReference type="RefSeq" id="WP_070977156.1">
    <property type="nucleotide sequence ID" value="NZ_CP043420.1"/>
</dbReference>
<evidence type="ECO:0000313" key="2">
    <source>
        <dbReference type="Proteomes" id="UP000322553"/>
    </source>
</evidence>
<name>A0A1S1NZB9_9GAMM</name>
<dbReference type="EMBL" id="CP043420">
    <property type="protein sequence ID" value="QEL10882.1"/>
    <property type="molecule type" value="Genomic_DNA"/>
</dbReference>